<protein>
    <submittedName>
        <fullName evidence="3">Mei2 protein</fullName>
    </submittedName>
</protein>
<keyword evidence="4" id="KW-1185">Reference proteome</keyword>
<feature type="region of interest" description="Disordered" evidence="1">
    <location>
        <begin position="351"/>
        <end position="374"/>
    </location>
</feature>
<gene>
    <name evidence="3" type="primary">mei2</name>
    <name evidence="3" type="ORF">SNEC2469_LOCUS26240</name>
</gene>
<organism evidence="3 4">
    <name type="scientific">Symbiodinium necroappetens</name>
    <dbReference type="NCBI Taxonomy" id="1628268"/>
    <lineage>
        <taxon>Eukaryota</taxon>
        <taxon>Sar</taxon>
        <taxon>Alveolata</taxon>
        <taxon>Dinophyceae</taxon>
        <taxon>Suessiales</taxon>
        <taxon>Symbiodiniaceae</taxon>
        <taxon>Symbiodinium</taxon>
    </lineage>
</organism>
<dbReference type="SUPFAM" id="SSF54928">
    <property type="entry name" value="RNA-binding domain, RBD"/>
    <property type="match status" value="1"/>
</dbReference>
<feature type="domain" description="Mei2-like C-terminal RNA recognition motif" evidence="2">
    <location>
        <begin position="225"/>
        <end position="321"/>
    </location>
</feature>
<evidence type="ECO:0000256" key="1">
    <source>
        <dbReference type="SAM" id="MobiDB-lite"/>
    </source>
</evidence>
<dbReference type="InterPro" id="IPR007201">
    <property type="entry name" value="Mei2-like_Rrm_C"/>
</dbReference>
<dbReference type="Pfam" id="PF04059">
    <property type="entry name" value="RRM_2"/>
    <property type="match status" value="1"/>
</dbReference>
<dbReference type="AlphaFoldDB" id="A0A813A375"/>
<name>A0A813A375_9DINO</name>
<dbReference type="Gene3D" id="3.30.70.330">
    <property type="match status" value="1"/>
</dbReference>
<evidence type="ECO:0000313" key="4">
    <source>
        <dbReference type="Proteomes" id="UP000601435"/>
    </source>
</evidence>
<proteinExistence type="predicted"/>
<dbReference type="InterPro" id="IPR012677">
    <property type="entry name" value="Nucleotide-bd_a/b_plait_sf"/>
</dbReference>
<reference evidence="3" key="1">
    <citation type="submission" date="2021-02" db="EMBL/GenBank/DDBJ databases">
        <authorList>
            <person name="Dougan E. K."/>
            <person name="Rhodes N."/>
            <person name="Thang M."/>
            <person name="Chan C."/>
        </authorList>
    </citation>
    <scope>NUCLEOTIDE SEQUENCE</scope>
</reference>
<evidence type="ECO:0000259" key="2">
    <source>
        <dbReference type="Pfam" id="PF04059"/>
    </source>
</evidence>
<feature type="region of interest" description="Disordered" evidence="1">
    <location>
        <begin position="202"/>
        <end position="230"/>
    </location>
</feature>
<dbReference type="CDD" id="cd12277">
    <property type="entry name" value="RRM3_MEI2_EAR1_like"/>
    <property type="match status" value="1"/>
</dbReference>
<feature type="compositionally biased region" description="Basic residues" evidence="1">
    <location>
        <begin position="356"/>
        <end position="366"/>
    </location>
</feature>
<dbReference type="GO" id="GO:0003676">
    <property type="term" value="F:nucleic acid binding"/>
    <property type="evidence" value="ECO:0007669"/>
    <property type="project" value="InterPro"/>
</dbReference>
<comment type="caution">
    <text evidence="3">The sequence shown here is derived from an EMBL/GenBank/DDBJ whole genome shotgun (WGS) entry which is preliminary data.</text>
</comment>
<accession>A0A813A375</accession>
<feature type="compositionally biased region" description="Low complexity" evidence="1">
    <location>
        <begin position="208"/>
        <end position="227"/>
    </location>
</feature>
<dbReference type="EMBL" id="CAJNJA010053030">
    <property type="protein sequence ID" value="CAE7849017.1"/>
    <property type="molecule type" value="Genomic_DNA"/>
</dbReference>
<dbReference type="InterPro" id="IPR035979">
    <property type="entry name" value="RBD_domain_sf"/>
</dbReference>
<sequence length="478" mass="52812">MEPLRLPFPSGDSGTDKVIVKKTFLEVVEDITPRGLPATYNSDSVITSRFGRQLSGKSVVDDEAYEAVPEDADGSPYIQSKDLETEPYPDFPRSIDLVRSTASKTERPIEEVDDQEEELPVLLGGKSHVEKDKIEEGPECASSGRSRLLISTLLSEDETHPRVGRAPPPMMPVLGAAGIYRPSLDQLLAQYVVAGVPTLPGFVPTPQPSDSTSSQPHSSQSSQPRTTVMLRNLPNNYTRAMVSTMMDKENFKGKYDFLYLPIDFRSKANLGYAFVNLVDEKQVKAFWKVFDGYTRWVLPSAKVCSVSWSGPHQGQQAHVDRYRDSPIMHSSVPDEFKPAIFAQGTGERMDFPAPSKKLRAPRRRPGHGGTDEAHRARAARARGAQARGQRERGAMRPFLCLCGRREGQSYPYLYLVLVVVLQRGPNTPSANTDSTLSSGGDIPRPLPSQELSVFFVCGGNFNTPSVANREYVRASECF</sequence>
<dbReference type="Proteomes" id="UP000601435">
    <property type="component" value="Unassembled WGS sequence"/>
</dbReference>
<feature type="region of interest" description="Disordered" evidence="1">
    <location>
        <begin position="66"/>
        <end position="92"/>
    </location>
</feature>
<dbReference type="OrthoDB" id="417481at2759"/>
<evidence type="ECO:0000313" key="3">
    <source>
        <dbReference type="EMBL" id="CAE7849017.1"/>
    </source>
</evidence>